<name>A0A813GY22_POLGL</name>
<dbReference type="Proteomes" id="UP000654075">
    <property type="component" value="Unassembled WGS sequence"/>
</dbReference>
<protein>
    <submittedName>
        <fullName evidence="2">Uncharacterized protein</fullName>
    </submittedName>
</protein>
<sequence>AEKLSSQLAQEGSPKDLKRLVRPGPVPAQQAAPLVPSPVVLLVDDVLLLDDDGSDEDEQPLSALLADK</sequence>
<feature type="compositionally biased region" description="Polar residues" evidence="1">
    <location>
        <begin position="1"/>
        <end position="10"/>
    </location>
</feature>
<organism evidence="2 3">
    <name type="scientific">Polarella glacialis</name>
    <name type="common">Dinoflagellate</name>
    <dbReference type="NCBI Taxonomy" id="89957"/>
    <lineage>
        <taxon>Eukaryota</taxon>
        <taxon>Sar</taxon>
        <taxon>Alveolata</taxon>
        <taxon>Dinophyceae</taxon>
        <taxon>Suessiales</taxon>
        <taxon>Suessiaceae</taxon>
        <taxon>Polarella</taxon>
    </lineage>
</organism>
<evidence type="ECO:0000313" key="2">
    <source>
        <dbReference type="EMBL" id="CAE8630158.1"/>
    </source>
</evidence>
<keyword evidence="3" id="KW-1185">Reference proteome</keyword>
<evidence type="ECO:0000256" key="1">
    <source>
        <dbReference type="SAM" id="MobiDB-lite"/>
    </source>
</evidence>
<accession>A0A813GY22</accession>
<feature type="region of interest" description="Disordered" evidence="1">
    <location>
        <begin position="1"/>
        <end position="32"/>
    </location>
</feature>
<gene>
    <name evidence="2" type="ORF">PGLA1383_LOCUS46557</name>
</gene>
<feature type="non-terminal residue" evidence="2">
    <location>
        <position position="68"/>
    </location>
</feature>
<dbReference type="EMBL" id="CAJNNV010029804">
    <property type="protein sequence ID" value="CAE8630158.1"/>
    <property type="molecule type" value="Genomic_DNA"/>
</dbReference>
<proteinExistence type="predicted"/>
<comment type="caution">
    <text evidence="2">The sequence shown here is derived from an EMBL/GenBank/DDBJ whole genome shotgun (WGS) entry which is preliminary data.</text>
</comment>
<feature type="non-terminal residue" evidence="2">
    <location>
        <position position="1"/>
    </location>
</feature>
<reference evidence="2" key="1">
    <citation type="submission" date="2021-02" db="EMBL/GenBank/DDBJ databases">
        <authorList>
            <person name="Dougan E. K."/>
            <person name="Rhodes N."/>
            <person name="Thang M."/>
            <person name="Chan C."/>
        </authorList>
    </citation>
    <scope>NUCLEOTIDE SEQUENCE</scope>
</reference>
<evidence type="ECO:0000313" key="3">
    <source>
        <dbReference type="Proteomes" id="UP000654075"/>
    </source>
</evidence>
<dbReference type="AlphaFoldDB" id="A0A813GY22"/>